<dbReference type="AlphaFoldDB" id="A0A0S4LS09"/>
<dbReference type="InterPro" id="IPR014056">
    <property type="entry name" value="TypeIITA-like_toxin_pred"/>
</dbReference>
<dbReference type="PIRSF" id="PIRSF028744">
    <property type="entry name" value="Addict_mod_HI1419"/>
    <property type="match status" value="1"/>
</dbReference>
<sequence>MLDIRILEYLDLQARSPFSIWFEGLNAEAAAKVTTALYQITTGNWSNVKGVGSVVFERKIHAGPGYRIYFGKDGAQLVILLGGSTKQRQQQAIKTAIERWADYKRRKSSKIG</sequence>
<proteinExistence type="predicted"/>
<organism evidence="1 2">
    <name type="scientific">Candidatus Nitrospira nitrosa</name>
    <dbReference type="NCBI Taxonomy" id="1742972"/>
    <lineage>
        <taxon>Bacteria</taxon>
        <taxon>Pseudomonadati</taxon>
        <taxon>Nitrospirota</taxon>
        <taxon>Nitrospiria</taxon>
        <taxon>Nitrospirales</taxon>
        <taxon>Nitrospiraceae</taxon>
        <taxon>Nitrospira</taxon>
    </lineage>
</organism>
<evidence type="ECO:0000313" key="1">
    <source>
        <dbReference type="EMBL" id="CUS39742.1"/>
    </source>
</evidence>
<dbReference type="Proteomes" id="UP000199032">
    <property type="component" value="Unassembled WGS sequence"/>
</dbReference>
<reference evidence="1 2" key="1">
    <citation type="submission" date="2015-10" db="EMBL/GenBank/DDBJ databases">
        <authorList>
            <person name="Gilbert D.G."/>
        </authorList>
    </citation>
    <scope>NUCLEOTIDE SEQUENCE [LARGE SCALE GENOMIC DNA]</scope>
    <source>
        <strain evidence="1">COMA1</strain>
    </source>
</reference>
<dbReference type="EMBL" id="CZQA01000015">
    <property type="protein sequence ID" value="CUS39742.1"/>
    <property type="molecule type" value="Genomic_DNA"/>
</dbReference>
<gene>
    <name evidence="1" type="ORF">COMA1_90035</name>
</gene>
<protein>
    <submittedName>
        <fullName evidence="1">Addiction module killer protein</fullName>
    </submittedName>
</protein>
<accession>A0A0S4LS09</accession>
<dbReference type="NCBIfam" id="TIGR02683">
    <property type="entry name" value="upstrm_HI1419"/>
    <property type="match status" value="1"/>
</dbReference>
<keyword evidence="2" id="KW-1185">Reference proteome</keyword>
<dbReference type="PANTHER" id="PTHR41791">
    <property type="entry name" value="SSL7039 PROTEIN"/>
    <property type="match status" value="1"/>
</dbReference>
<name>A0A0S4LS09_9BACT</name>
<dbReference type="STRING" id="1742972.COMA1_90035"/>
<dbReference type="PANTHER" id="PTHR41791:SF1">
    <property type="entry name" value="SSL7039 PROTEIN"/>
    <property type="match status" value="1"/>
</dbReference>
<evidence type="ECO:0000313" key="2">
    <source>
        <dbReference type="Proteomes" id="UP000199032"/>
    </source>
</evidence>